<proteinExistence type="predicted"/>
<keyword evidence="3" id="KW-1185">Reference proteome</keyword>
<reference evidence="2 3" key="1">
    <citation type="submission" date="2019-08" db="EMBL/GenBank/DDBJ databases">
        <title>Draft genome for granaticin producer strain Streptomyces parvus C05.</title>
        <authorList>
            <person name="Gonzalez-Pimentel J.L."/>
        </authorList>
    </citation>
    <scope>NUCLEOTIDE SEQUENCE [LARGE SCALE GENOMIC DNA]</scope>
    <source>
        <strain evidence="2 3">C05</strain>
    </source>
</reference>
<dbReference type="RefSeq" id="WP_051860174.1">
    <property type="nucleotide sequence ID" value="NZ_VSZQ01000007.1"/>
</dbReference>
<dbReference type="GO" id="GO:0003676">
    <property type="term" value="F:nucleic acid binding"/>
    <property type="evidence" value="ECO:0007669"/>
    <property type="project" value="InterPro"/>
</dbReference>
<feature type="domain" description="HNH" evidence="1">
    <location>
        <begin position="32"/>
        <end position="77"/>
    </location>
</feature>
<gene>
    <name evidence="2" type="ORF">FY004_02365</name>
</gene>
<comment type="caution">
    <text evidence="2">The sequence shown here is derived from an EMBL/GenBank/DDBJ whole genome shotgun (WGS) entry which is preliminary data.</text>
</comment>
<evidence type="ECO:0000259" key="1">
    <source>
        <dbReference type="Pfam" id="PF01844"/>
    </source>
</evidence>
<dbReference type="InterPro" id="IPR002711">
    <property type="entry name" value="HNH"/>
</dbReference>
<accession>A0A5D4JLE1</accession>
<keyword evidence="2" id="KW-0540">Nuclease</keyword>
<dbReference type="GO" id="GO:0004519">
    <property type="term" value="F:endonuclease activity"/>
    <property type="evidence" value="ECO:0007669"/>
    <property type="project" value="UniProtKB-KW"/>
</dbReference>
<dbReference type="AlphaFoldDB" id="A0A5D4JLE1"/>
<keyword evidence="2" id="KW-0255">Endonuclease</keyword>
<dbReference type="GO" id="GO:0008270">
    <property type="term" value="F:zinc ion binding"/>
    <property type="evidence" value="ECO:0007669"/>
    <property type="project" value="InterPro"/>
</dbReference>
<keyword evidence="2" id="KW-0378">Hydrolase</keyword>
<dbReference type="EMBL" id="VSZQ01000007">
    <property type="protein sequence ID" value="TYR66171.1"/>
    <property type="molecule type" value="Genomic_DNA"/>
</dbReference>
<name>A0A5D4JLE1_9ACTN</name>
<evidence type="ECO:0000313" key="3">
    <source>
        <dbReference type="Proteomes" id="UP000323242"/>
    </source>
</evidence>
<protein>
    <submittedName>
        <fullName evidence="2">HNH endonuclease</fullName>
    </submittedName>
</protein>
<dbReference type="Proteomes" id="UP000323242">
    <property type="component" value="Unassembled WGS sequence"/>
</dbReference>
<organism evidence="2 3">
    <name type="scientific">Streptomyces parvus</name>
    <dbReference type="NCBI Taxonomy" id="66428"/>
    <lineage>
        <taxon>Bacteria</taxon>
        <taxon>Bacillati</taxon>
        <taxon>Actinomycetota</taxon>
        <taxon>Actinomycetes</taxon>
        <taxon>Kitasatosporales</taxon>
        <taxon>Streptomycetaceae</taxon>
        <taxon>Streptomyces</taxon>
    </lineage>
</organism>
<sequence length="96" mass="11203">MTVARVNNAKGVTKRKRLVSKLAARPGHQRRCFYCRRGFHGIEGITFDHYVPYRYWRTGRHDALVLACRPCNEDKADRIPWPLVWVLLRTYGTGTT</sequence>
<dbReference type="Pfam" id="PF01844">
    <property type="entry name" value="HNH"/>
    <property type="match status" value="1"/>
</dbReference>
<evidence type="ECO:0000313" key="2">
    <source>
        <dbReference type="EMBL" id="TYR66171.1"/>
    </source>
</evidence>
<dbReference type="Gene3D" id="1.10.30.50">
    <property type="match status" value="1"/>
</dbReference>